<dbReference type="AlphaFoldDB" id="A0A4R5CUC6"/>
<keyword evidence="3" id="KW-1185">Reference proteome</keyword>
<dbReference type="RefSeq" id="WP_132066279.1">
    <property type="nucleotide sequence ID" value="NZ_SMFN01000009.1"/>
</dbReference>
<evidence type="ECO:0000256" key="1">
    <source>
        <dbReference type="SAM" id="Phobius"/>
    </source>
</evidence>
<keyword evidence="1" id="KW-0472">Membrane</keyword>
<dbReference type="Proteomes" id="UP000294644">
    <property type="component" value="Unassembled WGS sequence"/>
</dbReference>
<protein>
    <submittedName>
        <fullName evidence="2">Uncharacterized protein</fullName>
    </submittedName>
</protein>
<gene>
    <name evidence="2" type="ORF">E0F91_09540</name>
</gene>
<reference evidence="2 3" key="1">
    <citation type="submission" date="2019-03" db="EMBL/GenBank/DDBJ databases">
        <title>Flavobacterium LB-D12 sp. nov., isolated from arctic soil.</title>
        <authorList>
            <person name="Chaudhary D.K."/>
        </authorList>
    </citation>
    <scope>NUCLEOTIDE SEQUENCE [LARGE SCALE GENOMIC DNA]</scope>
    <source>
        <strain evidence="2 3">LB-D12</strain>
    </source>
</reference>
<keyword evidence="1" id="KW-0812">Transmembrane</keyword>
<organism evidence="2 3">
    <name type="scientific">Flavobacterium sandaracinum</name>
    <dbReference type="NCBI Taxonomy" id="2541733"/>
    <lineage>
        <taxon>Bacteria</taxon>
        <taxon>Pseudomonadati</taxon>
        <taxon>Bacteroidota</taxon>
        <taxon>Flavobacteriia</taxon>
        <taxon>Flavobacteriales</taxon>
        <taxon>Flavobacteriaceae</taxon>
        <taxon>Flavobacterium</taxon>
    </lineage>
</organism>
<dbReference type="EMBL" id="SMFN01000009">
    <property type="protein sequence ID" value="TDE04282.1"/>
    <property type="molecule type" value="Genomic_DNA"/>
</dbReference>
<evidence type="ECO:0000313" key="2">
    <source>
        <dbReference type="EMBL" id="TDE04282.1"/>
    </source>
</evidence>
<feature type="transmembrane region" description="Helical" evidence="1">
    <location>
        <begin position="6"/>
        <end position="22"/>
    </location>
</feature>
<accession>A0A4R5CUC6</accession>
<name>A0A4R5CUC6_9FLAO</name>
<comment type="caution">
    <text evidence="2">The sequence shown here is derived from an EMBL/GenBank/DDBJ whole genome shotgun (WGS) entry which is preliminary data.</text>
</comment>
<proteinExistence type="predicted"/>
<keyword evidence="1" id="KW-1133">Transmembrane helix</keyword>
<evidence type="ECO:0000313" key="3">
    <source>
        <dbReference type="Proteomes" id="UP000294644"/>
    </source>
</evidence>
<sequence length="157" mass="17657">MHDILIGGLIAIIVIAQIYVAITTSKKISLFKAVVPAANNFETVKVFVQEADIKTVTVEYIFNNVKKFSDPNLLAEPSSKKTKKKVTVNEKIDEKLHSVTVLNEFPNLNLFDEAVDDKEMIWITKGNLEKKILLKSLSNYITIGWVPLTDYNSNSKT</sequence>